<feature type="domain" description="AAA" evidence="1">
    <location>
        <begin position="26"/>
        <end position="218"/>
    </location>
</feature>
<dbReference type="PANTHER" id="PTHR13696">
    <property type="entry name" value="P-LOOP CONTAINING NUCLEOSIDE TRIPHOSPHATE HYDROLASE"/>
    <property type="match status" value="1"/>
</dbReference>
<dbReference type="Pfam" id="PF13614">
    <property type="entry name" value="AAA_31"/>
    <property type="match status" value="1"/>
</dbReference>
<evidence type="ECO:0000313" key="3">
    <source>
        <dbReference type="Proteomes" id="UP001144397"/>
    </source>
</evidence>
<gene>
    <name evidence="2" type="ORF">XFLAVUS301_46730</name>
</gene>
<dbReference type="InterPro" id="IPR050678">
    <property type="entry name" value="DNA_Partitioning_ATPase"/>
</dbReference>
<dbReference type="InterPro" id="IPR025669">
    <property type="entry name" value="AAA_dom"/>
</dbReference>
<comment type="caution">
    <text evidence="2">The sequence shown here is derived from an EMBL/GenBank/DDBJ whole genome shotgun (WGS) entry which is preliminary data.</text>
</comment>
<name>A0A9W6CTC6_XANFL</name>
<dbReference type="PANTHER" id="PTHR13696:SF52">
    <property type="entry name" value="PARA FAMILY PROTEIN CT_582"/>
    <property type="match status" value="1"/>
</dbReference>
<dbReference type="CDD" id="cd02042">
    <property type="entry name" value="ParAB_family"/>
    <property type="match status" value="1"/>
</dbReference>
<evidence type="ECO:0000259" key="1">
    <source>
        <dbReference type="Pfam" id="PF13614"/>
    </source>
</evidence>
<organism evidence="2 3">
    <name type="scientific">Xanthobacter flavus</name>
    <dbReference type="NCBI Taxonomy" id="281"/>
    <lineage>
        <taxon>Bacteria</taxon>
        <taxon>Pseudomonadati</taxon>
        <taxon>Pseudomonadota</taxon>
        <taxon>Alphaproteobacteria</taxon>
        <taxon>Hyphomicrobiales</taxon>
        <taxon>Xanthobacteraceae</taxon>
        <taxon>Xanthobacter</taxon>
    </lineage>
</organism>
<dbReference type="Gene3D" id="3.40.50.300">
    <property type="entry name" value="P-loop containing nucleotide triphosphate hydrolases"/>
    <property type="match status" value="1"/>
</dbReference>
<dbReference type="InterPro" id="IPR027417">
    <property type="entry name" value="P-loop_NTPase"/>
</dbReference>
<accession>A0A9W6CTC6</accession>
<protein>
    <recommendedName>
        <fullName evidence="1">AAA domain-containing protein</fullName>
    </recommendedName>
</protein>
<proteinExistence type="predicted"/>
<dbReference type="AlphaFoldDB" id="A0A9W6CTC6"/>
<evidence type="ECO:0000313" key="2">
    <source>
        <dbReference type="EMBL" id="GLI24999.1"/>
    </source>
</evidence>
<dbReference type="EMBL" id="BSDO01000010">
    <property type="protein sequence ID" value="GLI24999.1"/>
    <property type="molecule type" value="Genomic_DNA"/>
</dbReference>
<dbReference type="Proteomes" id="UP001144397">
    <property type="component" value="Unassembled WGS sequence"/>
</dbReference>
<dbReference type="SUPFAM" id="SSF52540">
    <property type="entry name" value="P-loop containing nucleoside triphosphate hydrolases"/>
    <property type="match status" value="1"/>
</dbReference>
<sequence length="321" mass="35207">MGADMAEVGGAEAGGADPGGAAAGGQVIAVANMKGGVGKTTTVVMLAEGFAEQGARVAVVDLDAQANASYCFAHDDELRAILDRRQSVTSFLADRLLYGDRTSIAQYITPSICHVMKAGEELAIDMVVASPRLRLLEREIVLRLAEKNYGLRSLEGQSLKVLDEALAYLRAHYDVVLFDCAPGISAFTEVAIRLADMVIVPTIPDYLSTLGFDAFRASVWENAHVTRSTLPQPRRRPLVLASRVHAQKIQHRDTLISLRDEAEEADAVYEMFDTEVRNLAAIERAMDPENFPYAPSFEQKWYNAVDSVRDLVNETRRRLHG</sequence>
<reference evidence="2" key="1">
    <citation type="submission" date="2022-12" db="EMBL/GenBank/DDBJ databases">
        <title>Reference genome sequencing for broad-spectrum identification of bacterial and archaeal isolates by mass spectrometry.</title>
        <authorList>
            <person name="Sekiguchi Y."/>
            <person name="Tourlousse D.M."/>
        </authorList>
    </citation>
    <scope>NUCLEOTIDE SEQUENCE</scope>
    <source>
        <strain evidence="2">301</strain>
    </source>
</reference>